<dbReference type="Proteomes" id="UP000292241">
    <property type="component" value="Unassembled WGS sequence"/>
</dbReference>
<evidence type="ECO:0000313" key="1">
    <source>
        <dbReference type="EMBL" id="TCD84962.1"/>
    </source>
</evidence>
<proteinExistence type="predicted"/>
<gene>
    <name evidence="1" type="ORF">MCC10008_0426</name>
</gene>
<organism evidence="1 2">
    <name type="scientific">Bifidobacterium longum subsp. longum</name>
    <dbReference type="NCBI Taxonomy" id="1679"/>
    <lineage>
        <taxon>Bacteria</taxon>
        <taxon>Bacillati</taxon>
        <taxon>Actinomycetota</taxon>
        <taxon>Actinomycetes</taxon>
        <taxon>Bifidobacteriales</taxon>
        <taxon>Bifidobacteriaceae</taxon>
        <taxon>Bifidobacterium</taxon>
    </lineage>
</organism>
<reference evidence="1 2" key="1">
    <citation type="journal article" date="2018" name="Sci. Rep.">
        <title>Genomic diversity and distribution of Bifidobacterium longum subsp. longum across the human lifespan.</title>
        <authorList>
            <person name="Odamaki T."/>
            <person name="Bottacini F."/>
            <person name="Kato K."/>
            <person name="Mitsuyama E."/>
            <person name="Yoshida K."/>
            <person name="Horigome A."/>
            <person name="Xiao J.Z."/>
            <person name="van Sinderen D."/>
        </authorList>
    </citation>
    <scope>NUCLEOTIDE SEQUENCE [LARGE SCALE GENOMIC DNA]</scope>
    <source>
        <strain evidence="1 2">MCC10008</strain>
    </source>
</reference>
<protein>
    <submittedName>
        <fullName evidence="1">Uncharacterized protein</fullName>
    </submittedName>
</protein>
<name>A0A4R0SQJ6_BIFLL</name>
<sequence length="39" mass="4404">MKRLAEEDDAVRLVSFDDEAYVRFTVTRGGCFRGVPPSL</sequence>
<dbReference type="EMBL" id="SHPR01000009">
    <property type="protein sequence ID" value="TCD84962.1"/>
    <property type="molecule type" value="Genomic_DNA"/>
</dbReference>
<dbReference type="AlphaFoldDB" id="A0A4R0SQJ6"/>
<accession>A0A4R0SQJ6</accession>
<evidence type="ECO:0000313" key="2">
    <source>
        <dbReference type="Proteomes" id="UP000292241"/>
    </source>
</evidence>
<comment type="caution">
    <text evidence="1">The sequence shown here is derived from an EMBL/GenBank/DDBJ whole genome shotgun (WGS) entry which is preliminary data.</text>
</comment>